<sequence length="475" mass="54200">MLAEQEDDIELTMCQRLRQNPLFRVCMPFLLLMRIGGAFFMPVHAILKNPHQSLLEHDPQPLSCSLEAPPTTFKQKKIARVRTRMEKFELTSKVYCLFSFFWVLAYTGRYVWSLFYTLPNQLANFNSGRDLAHLLTKIANGVWFVNVLVVHVIFLRACSDKSKFFNLFMKWEKWRYISRNKNCTAFADRFLPRRNVVTAFAVIVLIPQLLSVWLPALYNGPELGTLKGILFDGFDPDNRMVVGITVIGHFFASFVYIVPVFLFALIGLAVEGEYLRLNHDLYLNLGADGVIAPGYIECFRQKHGKLCDFLELADSIFALFCLITIGAGVFEIFSLVFIVCAFGNDDTRGVAMTFAQIFWFMVYIMQPWVVLWTGVRVNDAAHLPLSKLYRIDQAKLPAQETLQLHSFIGRLTGSRLGFTAWRMFTIDATALLSLLGLYVTYQLLLFQVQIDLTSPDSPVALVGHRTDANVTYTLL</sequence>
<feature type="transmembrane region" description="Helical" evidence="6">
    <location>
        <begin position="94"/>
        <end position="118"/>
    </location>
</feature>
<dbReference type="GO" id="GO:0050909">
    <property type="term" value="P:sensory perception of taste"/>
    <property type="evidence" value="ECO:0007669"/>
    <property type="project" value="InterPro"/>
</dbReference>
<dbReference type="OrthoDB" id="6150177at2759"/>
<dbReference type="AlphaFoldDB" id="A0A1W0X3X7"/>
<gene>
    <name evidence="7" type="ORF">BV898_03717</name>
</gene>
<feature type="transmembrane region" description="Helical" evidence="6">
    <location>
        <begin position="138"/>
        <end position="158"/>
    </location>
</feature>
<dbReference type="Proteomes" id="UP000192578">
    <property type="component" value="Unassembled WGS sequence"/>
</dbReference>
<evidence type="ECO:0008006" key="9">
    <source>
        <dbReference type="Google" id="ProtNLM"/>
    </source>
</evidence>
<keyword evidence="2 6" id="KW-0812">Transmembrane</keyword>
<feature type="transmembrane region" description="Helical" evidence="6">
    <location>
        <begin position="316"/>
        <end position="342"/>
    </location>
</feature>
<evidence type="ECO:0000313" key="7">
    <source>
        <dbReference type="EMBL" id="OQV22215.1"/>
    </source>
</evidence>
<keyword evidence="4 6" id="KW-0472">Membrane</keyword>
<name>A0A1W0X3X7_HYPEX</name>
<keyword evidence="3 6" id="KW-1133">Transmembrane helix</keyword>
<comment type="subcellular location">
    <subcellularLocation>
        <location evidence="1">Membrane</location>
        <topology evidence="1">Multi-pass membrane protein</topology>
    </subcellularLocation>
</comment>
<dbReference type="InterPro" id="IPR013604">
    <property type="entry name" value="7TM_chemorcpt"/>
</dbReference>
<dbReference type="EMBL" id="MTYJ01000018">
    <property type="protein sequence ID" value="OQV22215.1"/>
    <property type="molecule type" value="Genomic_DNA"/>
</dbReference>
<accession>A0A1W0X3X7</accession>
<evidence type="ECO:0000256" key="2">
    <source>
        <dbReference type="ARBA" id="ARBA00022692"/>
    </source>
</evidence>
<evidence type="ECO:0000256" key="6">
    <source>
        <dbReference type="SAM" id="Phobius"/>
    </source>
</evidence>
<keyword evidence="5" id="KW-0675">Receptor</keyword>
<feature type="transmembrane region" description="Helical" evidence="6">
    <location>
        <begin position="196"/>
        <end position="218"/>
    </location>
</feature>
<dbReference type="GO" id="GO:0016020">
    <property type="term" value="C:membrane"/>
    <property type="evidence" value="ECO:0007669"/>
    <property type="project" value="UniProtKB-SubCell"/>
</dbReference>
<dbReference type="PANTHER" id="PTHR21421">
    <property type="entry name" value="GUSTATORY RECEPTOR"/>
    <property type="match status" value="1"/>
</dbReference>
<evidence type="ECO:0000313" key="8">
    <source>
        <dbReference type="Proteomes" id="UP000192578"/>
    </source>
</evidence>
<dbReference type="GO" id="GO:0051606">
    <property type="term" value="P:detection of stimulus"/>
    <property type="evidence" value="ECO:0007669"/>
    <property type="project" value="UniProtKB-ARBA"/>
</dbReference>
<feature type="transmembrane region" description="Helical" evidence="6">
    <location>
        <begin position="354"/>
        <end position="375"/>
    </location>
</feature>
<keyword evidence="8" id="KW-1185">Reference proteome</keyword>
<evidence type="ECO:0000256" key="1">
    <source>
        <dbReference type="ARBA" id="ARBA00004141"/>
    </source>
</evidence>
<reference evidence="8" key="1">
    <citation type="submission" date="2017-01" db="EMBL/GenBank/DDBJ databases">
        <title>Comparative genomics of anhydrobiosis in the tardigrade Hypsibius dujardini.</title>
        <authorList>
            <person name="Yoshida Y."/>
            <person name="Koutsovoulos G."/>
            <person name="Laetsch D."/>
            <person name="Stevens L."/>
            <person name="Kumar S."/>
            <person name="Horikawa D."/>
            <person name="Ishino K."/>
            <person name="Komine S."/>
            <person name="Tomita M."/>
            <person name="Blaxter M."/>
            <person name="Arakawa K."/>
        </authorList>
    </citation>
    <scope>NUCLEOTIDE SEQUENCE [LARGE SCALE GENOMIC DNA]</scope>
    <source>
        <strain evidence="8">Z151</strain>
    </source>
</reference>
<protein>
    <recommendedName>
        <fullName evidence="9">Gustatory receptor</fullName>
    </recommendedName>
</protein>
<comment type="caution">
    <text evidence="7">The sequence shown here is derived from an EMBL/GenBank/DDBJ whole genome shotgun (WGS) entry which is preliminary data.</text>
</comment>
<evidence type="ECO:0000256" key="5">
    <source>
        <dbReference type="ARBA" id="ARBA00023170"/>
    </source>
</evidence>
<dbReference type="PANTHER" id="PTHR21421:SF29">
    <property type="entry name" value="GUSTATORY RECEPTOR 5A FOR TREHALOSE-RELATED"/>
    <property type="match status" value="1"/>
</dbReference>
<evidence type="ECO:0000256" key="3">
    <source>
        <dbReference type="ARBA" id="ARBA00022989"/>
    </source>
</evidence>
<evidence type="ECO:0000256" key="4">
    <source>
        <dbReference type="ARBA" id="ARBA00023136"/>
    </source>
</evidence>
<dbReference type="GO" id="GO:0038023">
    <property type="term" value="F:signaling receptor activity"/>
    <property type="evidence" value="ECO:0007669"/>
    <property type="project" value="UniProtKB-ARBA"/>
</dbReference>
<feature type="transmembrane region" description="Helical" evidence="6">
    <location>
        <begin position="240"/>
        <end position="269"/>
    </location>
</feature>
<dbReference type="Pfam" id="PF08395">
    <property type="entry name" value="7tm_7"/>
    <property type="match status" value="1"/>
</dbReference>
<organism evidence="7 8">
    <name type="scientific">Hypsibius exemplaris</name>
    <name type="common">Freshwater tardigrade</name>
    <dbReference type="NCBI Taxonomy" id="2072580"/>
    <lineage>
        <taxon>Eukaryota</taxon>
        <taxon>Metazoa</taxon>
        <taxon>Ecdysozoa</taxon>
        <taxon>Tardigrada</taxon>
        <taxon>Eutardigrada</taxon>
        <taxon>Parachela</taxon>
        <taxon>Hypsibioidea</taxon>
        <taxon>Hypsibiidae</taxon>
        <taxon>Hypsibius</taxon>
    </lineage>
</organism>
<proteinExistence type="predicted"/>
<feature type="transmembrane region" description="Helical" evidence="6">
    <location>
        <begin position="420"/>
        <end position="441"/>
    </location>
</feature>
<feature type="transmembrane region" description="Helical" evidence="6">
    <location>
        <begin position="22"/>
        <end position="47"/>
    </location>
</feature>